<keyword evidence="2" id="KW-0645">Protease</keyword>
<reference evidence="6" key="1">
    <citation type="submission" date="2018-05" db="EMBL/GenBank/DDBJ databases">
        <authorList>
            <person name="Lanie J.A."/>
            <person name="Ng W.-L."/>
            <person name="Kazmierczak K.M."/>
            <person name="Andrzejewski T.M."/>
            <person name="Davidsen T.M."/>
            <person name="Wayne K.J."/>
            <person name="Tettelin H."/>
            <person name="Glass J.I."/>
            <person name="Rusch D."/>
            <person name="Podicherti R."/>
            <person name="Tsui H.-C.T."/>
            <person name="Winkler M.E."/>
        </authorList>
    </citation>
    <scope>NUCLEOTIDE SEQUENCE</scope>
</reference>
<evidence type="ECO:0000256" key="2">
    <source>
        <dbReference type="ARBA" id="ARBA00022670"/>
    </source>
</evidence>
<organism evidence="6">
    <name type="scientific">marine metagenome</name>
    <dbReference type="NCBI Taxonomy" id="408172"/>
    <lineage>
        <taxon>unclassified sequences</taxon>
        <taxon>metagenomes</taxon>
        <taxon>ecological metagenomes</taxon>
    </lineage>
</organism>
<dbReference type="AlphaFoldDB" id="A0A381SKU1"/>
<dbReference type="PROSITE" id="PS51892">
    <property type="entry name" value="SUBTILASE"/>
    <property type="match status" value="1"/>
</dbReference>
<dbReference type="PANTHER" id="PTHR43806:SF11">
    <property type="entry name" value="CEREVISIN-RELATED"/>
    <property type="match status" value="1"/>
</dbReference>
<dbReference type="GO" id="GO:0006508">
    <property type="term" value="P:proteolysis"/>
    <property type="evidence" value="ECO:0007669"/>
    <property type="project" value="UniProtKB-KW"/>
</dbReference>
<dbReference type="InterPro" id="IPR050131">
    <property type="entry name" value="Peptidase_S8_subtilisin-like"/>
</dbReference>
<dbReference type="Pfam" id="PF00082">
    <property type="entry name" value="Peptidase_S8"/>
    <property type="match status" value="1"/>
</dbReference>
<dbReference type="Gene3D" id="1.10.1330.10">
    <property type="entry name" value="Dockerin domain"/>
    <property type="match status" value="1"/>
</dbReference>
<gene>
    <name evidence="6" type="ORF">METZ01_LOCUS57526</name>
</gene>
<evidence type="ECO:0000256" key="3">
    <source>
        <dbReference type="ARBA" id="ARBA00022801"/>
    </source>
</evidence>
<protein>
    <recommendedName>
        <fullName evidence="5">Dockerin domain-containing protein</fullName>
    </recommendedName>
</protein>
<feature type="domain" description="Dockerin" evidence="5">
    <location>
        <begin position="543"/>
        <end position="605"/>
    </location>
</feature>
<dbReference type="GO" id="GO:0000272">
    <property type="term" value="P:polysaccharide catabolic process"/>
    <property type="evidence" value="ECO:0007669"/>
    <property type="project" value="InterPro"/>
</dbReference>
<evidence type="ECO:0000313" key="6">
    <source>
        <dbReference type="EMBL" id="SVA04672.1"/>
    </source>
</evidence>
<dbReference type="PROSITE" id="PS00138">
    <property type="entry name" value="SUBTILASE_SER"/>
    <property type="match status" value="1"/>
</dbReference>
<dbReference type="InterPro" id="IPR022398">
    <property type="entry name" value="Peptidase_S8_His-AS"/>
</dbReference>
<dbReference type="InterPro" id="IPR023828">
    <property type="entry name" value="Peptidase_S8_Ser-AS"/>
</dbReference>
<dbReference type="PROSITE" id="PS51766">
    <property type="entry name" value="DOCKERIN"/>
    <property type="match status" value="1"/>
</dbReference>
<dbReference type="InterPro" id="IPR036439">
    <property type="entry name" value="Dockerin_dom_sf"/>
</dbReference>
<dbReference type="InterPro" id="IPR036116">
    <property type="entry name" value="FN3_sf"/>
</dbReference>
<dbReference type="SUPFAM" id="SSF63446">
    <property type="entry name" value="Type I dockerin domain"/>
    <property type="match status" value="1"/>
</dbReference>
<keyword evidence="4" id="KW-0720">Serine protease</keyword>
<name>A0A381SKU1_9ZZZZ</name>
<dbReference type="InterPro" id="IPR016134">
    <property type="entry name" value="Dockerin_dom"/>
</dbReference>
<dbReference type="SUPFAM" id="SSF52743">
    <property type="entry name" value="Subtilisin-like"/>
    <property type="match status" value="1"/>
</dbReference>
<dbReference type="Gene3D" id="3.40.50.200">
    <property type="entry name" value="Peptidase S8/S53 domain"/>
    <property type="match status" value="1"/>
</dbReference>
<sequence>MINLLFGQEIVQDRIIVKIAPDISRTDFSASLDTSKYVIEKVLVRRLNIVSIKLKNDMLEPLNAIKEFRNSPFIDKVIPDTKVTRRNIPDDTQFDQQWSLNNTGQSGGTIDADIDAIEAWDISTGGVTPLGDTIVVAIVDGGMLLTHADLIPNLWTNLGEIAGNGIDDDDNGYIDDIHGWNAYSSNGSIPSDGHGTHVAGIVGAKGNNGTNVSGVNWDVKLMAIGGSSGTTSIVLEAYGYVLDQRAIYDSTGGTSGAFVVATNSSFGVNNADCNSATYALWNDMYNAMGQYGILSCGATMNNNSNVDVTGDVPTGCDSDYMISVTNTTRNDSKNSGAAYGATTIDLGAPGTQILSTYTGGGTSLLSGTSMATPHVAGAIGFMHASMSVGLAYLFRTAPDQGAIIIKQIILDGTDPLTSLNGITVSGGRLNLYNSAVMSMEYLAADSLDPNPITNLTADTSEWYRITLEWDDPTELFGGDPIPNFMIDIFKDEEFETSIWSGVETYTDVGLSANIEYNYSLITRIIDNDSTSISVSIPVIPIGGNCQPGDVTEDNIVNILDVIELLRFSLGYYEPTDLDYCKADLNYDNILDIIDVLMLMDIILGV</sequence>
<comment type="similarity">
    <text evidence="1">Belongs to the peptidase S8 family.</text>
</comment>
<dbReference type="InterPro" id="IPR036852">
    <property type="entry name" value="Peptidase_S8/S53_dom_sf"/>
</dbReference>
<dbReference type="PROSITE" id="PS00137">
    <property type="entry name" value="SUBTILASE_HIS"/>
    <property type="match status" value="1"/>
</dbReference>
<dbReference type="CDD" id="cd14256">
    <property type="entry name" value="Dockerin_I"/>
    <property type="match status" value="1"/>
</dbReference>
<evidence type="ECO:0000256" key="4">
    <source>
        <dbReference type="ARBA" id="ARBA00022825"/>
    </source>
</evidence>
<dbReference type="EMBL" id="UINC01003251">
    <property type="protein sequence ID" value="SVA04672.1"/>
    <property type="molecule type" value="Genomic_DNA"/>
</dbReference>
<evidence type="ECO:0000259" key="5">
    <source>
        <dbReference type="PROSITE" id="PS51766"/>
    </source>
</evidence>
<dbReference type="SUPFAM" id="SSF49265">
    <property type="entry name" value="Fibronectin type III"/>
    <property type="match status" value="1"/>
</dbReference>
<evidence type="ECO:0000256" key="1">
    <source>
        <dbReference type="ARBA" id="ARBA00011073"/>
    </source>
</evidence>
<proteinExistence type="inferred from homology"/>
<keyword evidence="3" id="KW-0378">Hydrolase</keyword>
<dbReference type="PRINTS" id="PR00723">
    <property type="entry name" value="SUBTILISIN"/>
</dbReference>
<dbReference type="InterPro" id="IPR000209">
    <property type="entry name" value="Peptidase_S8/S53_dom"/>
</dbReference>
<dbReference type="GO" id="GO:0004252">
    <property type="term" value="F:serine-type endopeptidase activity"/>
    <property type="evidence" value="ECO:0007669"/>
    <property type="project" value="InterPro"/>
</dbReference>
<dbReference type="InterPro" id="IPR015500">
    <property type="entry name" value="Peptidase_S8_subtilisin-rel"/>
</dbReference>
<dbReference type="PANTHER" id="PTHR43806">
    <property type="entry name" value="PEPTIDASE S8"/>
    <property type="match status" value="1"/>
</dbReference>
<accession>A0A381SKU1</accession>